<proteinExistence type="predicted"/>
<protein>
    <submittedName>
        <fullName evidence="2">Uncharacterized protein</fullName>
    </submittedName>
</protein>
<organism evidence="2 3">
    <name type="scientific">Paramecium primaurelia</name>
    <dbReference type="NCBI Taxonomy" id="5886"/>
    <lineage>
        <taxon>Eukaryota</taxon>
        <taxon>Sar</taxon>
        <taxon>Alveolata</taxon>
        <taxon>Ciliophora</taxon>
        <taxon>Intramacronucleata</taxon>
        <taxon>Oligohymenophorea</taxon>
        <taxon>Peniculida</taxon>
        <taxon>Parameciidae</taxon>
        <taxon>Paramecium</taxon>
    </lineage>
</organism>
<accession>A0A8S1JN65</accession>
<dbReference type="OMA" id="YSDAPIQ"/>
<feature type="region of interest" description="Disordered" evidence="1">
    <location>
        <begin position="1"/>
        <end position="33"/>
    </location>
</feature>
<gene>
    <name evidence="2" type="ORF">PPRIM_AZ9-3.1.T0040525</name>
</gene>
<feature type="compositionally biased region" description="Polar residues" evidence="1">
    <location>
        <begin position="120"/>
        <end position="140"/>
    </location>
</feature>
<comment type="caution">
    <text evidence="2">The sequence shown here is derived from an EMBL/GenBank/DDBJ whole genome shotgun (WGS) entry which is preliminary data.</text>
</comment>
<name>A0A8S1JN65_PARPR</name>
<feature type="region of interest" description="Disordered" evidence="1">
    <location>
        <begin position="87"/>
        <end position="143"/>
    </location>
</feature>
<dbReference type="Proteomes" id="UP000688137">
    <property type="component" value="Unassembled WGS sequence"/>
</dbReference>
<evidence type="ECO:0000313" key="2">
    <source>
        <dbReference type="EMBL" id="CAD8043301.1"/>
    </source>
</evidence>
<dbReference type="AlphaFoldDB" id="A0A8S1JN65"/>
<evidence type="ECO:0000256" key="1">
    <source>
        <dbReference type="SAM" id="MobiDB-lite"/>
    </source>
</evidence>
<sequence>MGNNCSYKQQMSDKTQFDQLNSKKNMNGMSKPKLDSIINTSQLTQMEIPNAMLQSPTKPFIPNQNEIKSLVRVPSEESLFLSQFNIEKENEQENNSINQQKQKSKPLMTLKSSLKRKNKQNQVQTPNFQSPSPQVSQQIKCRSHSPFYSSAKVEIKKKKSIEYSKQVTLQQDSKTRRKYSDAPIQKEKPKLMRRKISDIRDDHNYIIGIESYSPTKLRTYTPTSILKRKDSDIETNSPMKKQVRFKEQGINRKLHNK</sequence>
<keyword evidence="3" id="KW-1185">Reference proteome</keyword>
<feature type="compositionally biased region" description="Polar residues" evidence="1">
    <location>
        <begin position="1"/>
        <end position="28"/>
    </location>
</feature>
<reference evidence="2" key="1">
    <citation type="submission" date="2021-01" db="EMBL/GenBank/DDBJ databases">
        <authorList>
            <consortium name="Genoscope - CEA"/>
            <person name="William W."/>
        </authorList>
    </citation>
    <scope>NUCLEOTIDE SEQUENCE</scope>
</reference>
<evidence type="ECO:0000313" key="3">
    <source>
        <dbReference type="Proteomes" id="UP000688137"/>
    </source>
</evidence>
<dbReference type="EMBL" id="CAJJDM010000001">
    <property type="protein sequence ID" value="CAD8043301.1"/>
    <property type="molecule type" value="Genomic_DNA"/>
</dbReference>